<feature type="compositionally biased region" description="Basic and acidic residues" evidence="1">
    <location>
        <begin position="63"/>
        <end position="85"/>
    </location>
</feature>
<proteinExistence type="predicted"/>
<organism evidence="2">
    <name type="scientific">Euplotes harpa</name>
    <dbReference type="NCBI Taxonomy" id="151035"/>
    <lineage>
        <taxon>Eukaryota</taxon>
        <taxon>Sar</taxon>
        <taxon>Alveolata</taxon>
        <taxon>Ciliophora</taxon>
        <taxon>Intramacronucleata</taxon>
        <taxon>Spirotrichea</taxon>
        <taxon>Hypotrichia</taxon>
        <taxon>Euplotida</taxon>
        <taxon>Euplotidae</taxon>
        <taxon>Euplotes</taxon>
    </lineage>
</organism>
<evidence type="ECO:0000313" key="2">
    <source>
        <dbReference type="EMBL" id="CAE0341544.1"/>
    </source>
</evidence>
<protein>
    <submittedName>
        <fullName evidence="2">Uncharacterized protein</fullName>
    </submittedName>
</protein>
<dbReference type="EMBL" id="HBII01001037">
    <property type="protein sequence ID" value="CAE0341544.1"/>
    <property type="molecule type" value="Transcribed_RNA"/>
</dbReference>
<evidence type="ECO:0000256" key="1">
    <source>
        <dbReference type="SAM" id="MobiDB-lite"/>
    </source>
</evidence>
<name>A0A7S3IZ70_9SPIT</name>
<sequence>MGSSGLPIKKRQLETNMRIAKVPKVVHSLSLMFRLNLEKMQENENRKQVMRIEKEVKKERPVQMNEIDLKVDDNDNLQEEEKNLPVDENEQLEDVDNKSALPVSMKNYNISK</sequence>
<reference evidence="2" key="1">
    <citation type="submission" date="2021-01" db="EMBL/GenBank/DDBJ databases">
        <authorList>
            <person name="Corre E."/>
            <person name="Pelletier E."/>
            <person name="Niang G."/>
            <person name="Scheremetjew M."/>
            <person name="Finn R."/>
            <person name="Kale V."/>
            <person name="Holt S."/>
            <person name="Cochrane G."/>
            <person name="Meng A."/>
            <person name="Brown T."/>
            <person name="Cohen L."/>
        </authorList>
    </citation>
    <scope>NUCLEOTIDE SEQUENCE</scope>
    <source>
        <strain evidence="2">FSP1.4</strain>
    </source>
</reference>
<accession>A0A7S3IZ70</accession>
<feature type="region of interest" description="Disordered" evidence="1">
    <location>
        <begin position="63"/>
        <end position="112"/>
    </location>
</feature>
<gene>
    <name evidence="2" type="ORF">EHAR0213_LOCUS451</name>
</gene>
<dbReference type="AlphaFoldDB" id="A0A7S3IZ70"/>